<accession>A0A3G5AHC9</accession>
<evidence type="ECO:0000313" key="1">
    <source>
        <dbReference type="EMBL" id="AYV84809.1"/>
    </source>
</evidence>
<protein>
    <submittedName>
        <fullName evidence="1">Uncharacterized protein</fullName>
    </submittedName>
</protein>
<proteinExistence type="predicted"/>
<reference evidence="1" key="1">
    <citation type="submission" date="2018-10" db="EMBL/GenBank/DDBJ databases">
        <title>Hidden diversity of soil giant viruses.</title>
        <authorList>
            <person name="Schulz F."/>
            <person name="Alteio L."/>
            <person name="Goudeau D."/>
            <person name="Ryan E.M."/>
            <person name="Malmstrom R.R."/>
            <person name="Blanchard J."/>
            <person name="Woyke T."/>
        </authorList>
    </citation>
    <scope>NUCLEOTIDE SEQUENCE</scope>
    <source>
        <strain evidence="1">HYV1</strain>
    </source>
</reference>
<dbReference type="EMBL" id="MK072422">
    <property type="protein sequence ID" value="AYV84809.1"/>
    <property type="molecule type" value="Genomic_DNA"/>
</dbReference>
<organism evidence="1">
    <name type="scientific">Hyperionvirus sp</name>
    <dbReference type="NCBI Taxonomy" id="2487770"/>
    <lineage>
        <taxon>Viruses</taxon>
        <taxon>Varidnaviria</taxon>
        <taxon>Bamfordvirae</taxon>
        <taxon>Nucleocytoviricota</taxon>
        <taxon>Megaviricetes</taxon>
        <taxon>Imitervirales</taxon>
        <taxon>Mimiviridae</taxon>
        <taxon>Klosneuvirinae</taxon>
    </lineage>
</organism>
<sequence length="93" mass="10324">MIINASTGDAILMDNTGHIIFFIEMNKSAPNEETIIHQDPDIPADKIIIFQAIIDDVLHRPGGYGALDAKKNFDKNSSKLGEKKDDESKRLDV</sequence>
<name>A0A3G5AHC9_9VIRU</name>
<gene>
    <name evidence="1" type="ORF">Hyperionvirus40_13</name>
</gene>